<comment type="subcellular location">
    <subcellularLocation>
        <location evidence="1">Cell membrane</location>
        <topology evidence="1">Multi-pass membrane protein</topology>
    </subcellularLocation>
</comment>
<keyword evidence="3" id="KW-0813">Transport</keyword>
<comment type="similarity">
    <text evidence="2">Belongs to the binding-protein-dependent transport system permease family. FecCD subfamily.</text>
</comment>
<feature type="transmembrane region" description="Helical" evidence="8">
    <location>
        <begin position="244"/>
        <end position="272"/>
    </location>
</feature>
<name>A0ABW2K1L6_9BACI</name>
<sequence length="337" mass="35381">MSYLLKTNLSKIIGAAIAVLLFLSAFLSSLYFGQTAIVVDDIVQAFTSFNSSSINQLVILEERLPRAVLGSVIGACLAIAGALMQALTGNPLASPSIFGINAGALFFVVLSITLFSFTSLVQIMWMALLGATLAGVIVFMLGSLGREGMTPVKVVLAGAAISALFSSMTQAMLVLDENGLQQVLFWLTGSISGRSLDMLYPILPFIVVAVGVSMFMGNALNVFATGEDVAKNLGQKTTLLKIAIGVIVIILAGSSVSIAGAIGFIGLVVPHITRGIFGPDHRWLIPLCAVLGASLLVSADVVARLLIMPQEIPVGIMTALIGTPFFIYIARYGLTKR</sequence>
<gene>
    <name evidence="9" type="ORF">ACFQMN_03995</name>
</gene>
<evidence type="ECO:0000256" key="2">
    <source>
        <dbReference type="ARBA" id="ARBA00007935"/>
    </source>
</evidence>
<proteinExistence type="inferred from homology"/>
<dbReference type="PANTHER" id="PTHR30472">
    <property type="entry name" value="FERRIC ENTEROBACTIN TRANSPORT SYSTEM PERMEASE PROTEIN"/>
    <property type="match status" value="1"/>
</dbReference>
<feature type="transmembrane region" description="Helical" evidence="8">
    <location>
        <begin position="314"/>
        <end position="334"/>
    </location>
</feature>
<keyword evidence="5 8" id="KW-0812">Transmembrane</keyword>
<feature type="transmembrane region" description="Helical" evidence="8">
    <location>
        <begin position="12"/>
        <end position="32"/>
    </location>
</feature>
<dbReference type="InterPro" id="IPR000522">
    <property type="entry name" value="ABC_transptr_permease_BtuC"/>
</dbReference>
<organism evidence="9 10">
    <name type="scientific">Halobacillus campisalis</name>
    <dbReference type="NCBI Taxonomy" id="435909"/>
    <lineage>
        <taxon>Bacteria</taxon>
        <taxon>Bacillati</taxon>
        <taxon>Bacillota</taxon>
        <taxon>Bacilli</taxon>
        <taxon>Bacillales</taxon>
        <taxon>Bacillaceae</taxon>
        <taxon>Halobacillus</taxon>
    </lineage>
</organism>
<evidence type="ECO:0000313" key="10">
    <source>
        <dbReference type="Proteomes" id="UP001596494"/>
    </source>
</evidence>
<dbReference type="RefSeq" id="WP_289217067.1">
    <property type="nucleotide sequence ID" value="NZ_JAPVRC010000011.1"/>
</dbReference>
<dbReference type="Pfam" id="PF01032">
    <property type="entry name" value="FecCD"/>
    <property type="match status" value="1"/>
</dbReference>
<evidence type="ECO:0000256" key="6">
    <source>
        <dbReference type="ARBA" id="ARBA00022989"/>
    </source>
</evidence>
<keyword evidence="10" id="KW-1185">Reference proteome</keyword>
<evidence type="ECO:0000256" key="5">
    <source>
        <dbReference type="ARBA" id="ARBA00022692"/>
    </source>
</evidence>
<dbReference type="InterPro" id="IPR037294">
    <property type="entry name" value="ABC_BtuC-like"/>
</dbReference>
<keyword evidence="7 8" id="KW-0472">Membrane</keyword>
<feature type="transmembrane region" description="Helical" evidence="8">
    <location>
        <begin position="123"/>
        <end position="142"/>
    </location>
</feature>
<accession>A0ABW2K1L6</accession>
<feature type="transmembrane region" description="Helical" evidence="8">
    <location>
        <begin position="154"/>
        <end position="175"/>
    </location>
</feature>
<evidence type="ECO:0000256" key="4">
    <source>
        <dbReference type="ARBA" id="ARBA00022475"/>
    </source>
</evidence>
<dbReference type="PANTHER" id="PTHR30472:SF65">
    <property type="entry name" value="SIDEROPHORE TRANSPORT SYSTEM PERMEASE PROTEIN YFIZ-RELATED"/>
    <property type="match status" value="1"/>
</dbReference>
<dbReference type="EMBL" id="JBHTBY010000002">
    <property type="protein sequence ID" value="MFC7320046.1"/>
    <property type="molecule type" value="Genomic_DNA"/>
</dbReference>
<evidence type="ECO:0000313" key="9">
    <source>
        <dbReference type="EMBL" id="MFC7320046.1"/>
    </source>
</evidence>
<protein>
    <submittedName>
        <fullName evidence="9">FecCD family ABC transporter permease</fullName>
    </submittedName>
</protein>
<evidence type="ECO:0000256" key="8">
    <source>
        <dbReference type="SAM" id="Phobius"/>
    </source>
</evidence>
<keyword evidence="6 8" id="KW-1133">Transmembrane helix</keyword>
<reference evidence="10" key="1">
    <citation type="journal article" date="2019" name="Int. J. Syst. Evol. Microbiol.">
        <title>The Global Catalogue of Microorganisms (GCM) 10K type strain sequencing project: providing services to taxonomists for standard genome sequencing and annotation.</title>
        <authorList>
            <consortium name="The Broad Institute Genomics Platform"/>
            <consortium name="The Broad Institute Genome Sequencing Center for Infectious Disease"/>
            <person name="Wu L."/>
            <person name="Ma J."/>
        </authorList>
    </citation>
    <scope>NUCLEOTIDE SEQUENCE [LARGE SCALE GENOMIC DNA]</scope>
    <source>
        <strain evidence="10">CCUG 73951</strain>
    </source>
</reference>
<feature type="transmembrane region" description="Helical" evidence="8">
    <location>
        <begin position="284"/>
        <end position="307"/>
    </location>
</feature>
<feature type="transmembrane region" description="Helical" evidence="8">
    <location>
        <begin position="67"/>
        <end position="86"/>
    </location>
</feature>
<evidence type="ECO:0000256" key="1">
    <source>
        <dbReference type="ARBA" id="ARBA00004651"/>
    </source>
</evidence>
<dbReference type="SUPFAM" id="SSF81345">
    <property type="entry name" value="ABC transporter involved in vitamin B12 uptake, BtuC"/>
    <property type="match status" value="1"/>
</dbReference>
<feature type="transmembrane region" description="Helical" evidence="8">
    <location>
        <begin position="202"/>
        <end position="223"/>
    </location>
</feature>
<feature type="transmembrane region" description="Helical" evidence="8">
    <location>
        <begin position="98"/>
        <end position="117"/>
    </location>
</feature>
<evidence type="ECO:0000256" key="7">
    <source>
        <dbReference type="ARBA" id="ARBA00023136"/>
    </source>
</evidence>
<keyword evidence="4" id="KW-1003">Cell membrane</keyword>
<dbReference type="CDD" id="cd06550">
    <property type="entry name" value="TM_ABC_iron-siderophores_like"/>
    <property type="match status" value="1"/>
</dbReference>
<evidence type="ECO:0000256" key="3">
    <source>
        <dbReference type="ARBA" id="ARBA00022448"/>
    </source>
</evidence>
<dbReference type="Proteomes" id="UP001596494">
    <property type="component" value="Unassembled WGS sequence"/>
</dbReference>
<dbReference type="Gene3D" id="1.10.3470.10">
    <property type="entry name" value="ABC transporter involved in vitamin B12 uptake, BtuC"/>
    <property type="match status" value="1"/>
</dbReference>
<comment type="caution">
    <text evidence="9">The sequence shown here is derived from an EMBL/GenBank/DDBJ whole genome shotgun (WGS) entry which is preliminary data.</text>
</comment>